<evidence type="ECO:0000313" key="2">
    <source>
        <dbReference type="EMBL" id="SMY18581.1"/>
    </source>
</evidence>
<reference evidence="2 3" key="1">
    <citation type="submission" date="2016-10" db="EMBL/GenBank/DDBJ databases">
        <authorList>
            <person name="Varghese N."/>
        </authorList>
    </citation>
    <scope>NUCLEOTIDE SEQUENCE [LARGE SCALE GENOMIC DNA]</scope>
</reference>
<protein>
    <submittedName>
        <fullName evidence="2">Uncharacterized protein</fullName>
    </submittedName>
</protein>
<feature type="region of interest" description="Disordered" evidence="1">
    <location>
        <begin position="1"/>
        <end position="33"/>
    </location>
</feature>
<dbReference type="AlphaFoldDB" id="A0A1Y6L7U4"/>
<organism evidence="2 3">
    <name type="scientific">Zymoseptoria tritici ST99CH_1A5</name>
    <dbReference type="NCBI Taxonomy" id="1276529"/>
    <lineage>
        <taxon>Eukaryota</taxon>
        <taxon>Fungi</taxon>
        <taxon>Dikarya</taxon>
        <taxon>Ascomycota</taxon>
        <taxon>Pezizomycotina</taxon>
        <taxon>Dothideomycetes</taxon>
        <taxon>Dothideomycetidae</taxon>
        <taxon>Mycosphaerellales</taxon>
        <taxon>Mycosphaerellaceae</taxon>
        <taxon>Zymoseptoria</taxon>
    </lineage>
</organism>
<dbReference type="Proteomes" id="UP000215453">
    <property type="component" value="Chromosome 1"/>
</dbReference>
<sequence length="477" mass="52419">MSWLSPKRRRTTSNLKTVRQGQGDVNSISEERQDEASVAVNHDQAVGRPVLSPRAATHFAGTSSGQRPGLVGVNRGTLVLSQEKGRKEVAGVRKERGDSVIDVGEIGMEVEGGRGVGAVESPLDVGPANHGDISTQLAHMNDILKAHTEQMEILARAQAESEQRIRTMLESASPRRSSAEFLDLSHLWTYLDRIQGTVEQLVEEHRGLKKSKDAVPERTAVVSVVDLSPVTERLDSLQAALEDNSAVVRTWLEERTPEKEAVVPASMEVRQAIEHNAREPGLAAIEAVRAAIQDMVPELSSIRESTVEHTKQLKSVLGMQKELGNRYRSVDLGPLTNRLASMHNTPLDRPVSKDLESDLRSVAASLEEIHTLAKQTTTAVQALAAQQNTTQLSLRQLSSQTRSLAETSRQVNADRDLRLDAMKDQLRVVVAGQTEMCELMRSWMEDMQTSKSASCGHVISPPPRKVGRKIVGFVYDR</sequence>
<evidence type="ECO:0000313" key="3">
    <source>
        <dbReference type="Proteomes" id="UP000215453"/>
    </source>
</evidence>
<gene>
    <name evidence="2" type="ORF">ZT1A5_G16</name>
</gene>
<dbReference type="EMBL" id="LT882676">
    <property type="protein sequence ID" value="SMY18581.1"/>
    <property type="molecule type" value="Genomic_DNA"/>
</dbReference>
<name>A0A1Y6L7U4_ZYMTR</name>
<evidence type="ECO:0000256" key="1">
    <source>
        <dbReference type="SAM" id="MobiDB-lite"/>
    </source>
</evidence>
<feature type="compositionally biased region" description="Polar residues" evidence="1">
    <location>
        <begin position="12"/>
        <end position="28"/>
    </location>
</feature>
<feature type="compositionally biased region" description="Basic residues" evidence="1">
    <location>
        <begin position="1"/>
        <end position="11"/>
    </location>
</feature>
<proteinExistence type="predicted"/>
<accession>A0A1Y6L7U4</accession>